<dbReference type="Proteomes" id="UP000018888">
    <property type="component" value="Unassembled WGS sequence"/>
</dbReference>
<sequence>MYNIMGLNAPNAKYFCLYCNCETGERWNMDLQWPINENTKCKKKPALFPAIKQENYIPDELHLLLRISDVLMECFFNDLFKKKEFEQQIKSQIEQTMKTIKVHFEFFKSKSHGQRGEDIEKLWRDFYGLYVVLRKPFLTNSEIDDFEIKNFYEI</sequence>
<protein>
    <submittedName>
        <fullName evidence="1">Uncharacterized protein</fullName>
    </submittedName>
</protein>
<name>A0A2P4PWG8_RHIID</name>
<dbReference type="EMBL" id="AUPC02000131">
    <property type="protein sequence ID" value="POG69716.1"/>
    <property type="molecule type" value="Genomic_DNA"/>
</dbReference>
<dbReference type="AlphaFoldDB" id="A0A2P4PWG8"/>
<reference evidence="1 2" key="2">
    <citation type="journal article" date="2018" name="New Phytol.">
        <title>High intraspecific genome diversity in the model arbuscular mycorrhizal symbiont Rhizophagus irregularis.</title>
        <authorList>
            <person name="Chen E.C.H."/>
            <person name="Morin E."/>
            <person name="Beaudet D."/>
            <person name="Noel J."/>
            <person name="Yildirir G."/>
            <person name="Ndikumana S."/>
            <person name="Charron P."/>
            <person name="St-Onge C."/>
            <person name="Giorgi J."/>
            <person name="Kruger M."/>
            <person name="Marton T."/>
            <person name="Ropars J."/>
            <person name="Grigoriev I.V."/>
            <person name="Hainaut M."/>
            <person name="Henrissat B."/>
            <person name="Roux C."/>
            <person name="Martin F."/>
            <person name="Corradi N."/>
        </authorList>
    </citation>
    <scope>NUCLEOTIDE SEQUENCE [LARGE SCALE GENOMIC DNA]</scope>
    <source>
        <strain evidence="1 2">DAOM 197198</strain>
    </source>
</reference>
<evidence type="ECO:0000313" key="1">
    <source>
        <dbReference type="EMBL" id="POG69716.1"/>
    </source>
</evidence>
<accession>A0A2P4PWG8</accession>
<gene>
    <name evidence="1" type="ORF">GLOIN_2v161633</name>
</gene>
<reference evidence="1 2" key="1">
    <citation type="journal article" date="2013" name="Proc. Natl. Acad. Sci. U.S.A.">
        <title>Genome of an arbuscular mycorrhizal fungus provides insight into the oldest plant symbiosis.</title>
        <authorList>
            <person name="Tisserant E."/>
            <person name="Malbreil M."/>
            <person name="Kuo A."/>
            <person name="Kohler A."/>
            <person name="Symeonidi A."/>
            <person name="Balestrini R."/>
            <person name="Charron P."/>
            <person name="Duensing N."/>
            <person name="Frei Dit Frey N."/>
            <person name="Gianinazzi-Pearson V."/>
            <person name="Gilbert L.B."/>
            <person name="Handa Y."/>
            <person name="Herr J.R."/>
            <person name="Hijri M."/>
            <person name="Koul R."/>
            <person name="Kawaguchi M."/>
            <person name="Krajinski F."/>
            <person name="Lammers P.J."/>
            <person name="Masclaux F.G."/>
            <person name="Murat C."/>
            <person name="Morin E."/>
            <person name="Ndikumana S."/>
            <person name="Pagni M."/>
            <person name="Petitpierre D."/>
            <person name="Requena N."/>
            <person name="Rosikiewicz P."/>
            <person name="Riley R."/>
            <person name="Saito K."/>
            <person name="San Clemente H."/>
            <person name="Shapiro H."/>
            <person name="van Tuinen D."/>
            <person name="Becard G."/>
            <person name="Bonfante P."/>
            <person name="Paszkowski U."/>
            <person name="Shachar-Hill Y.Y."/>
            <person name="Tuskan G.A."/>
            <person name="Young P.W."/>
            <person name="Sanders I.R."/>
            <person name="Henrissat B."/>
            <person name="Rensing S.A."/>
            <person name="Grigoriev I.V."/>
            <person name="Corradi N."/>
            <person name="Roux C."/>
            <person name="Martin F."/>
        </authorList>
    </citation>
    <scope>NUCLEOTIDE SEQUENCE [LARGE SCALE GENOMIC DNA]</scope>
    <source>
        <strain evidence="1 2">DAOM 197198</strain>
    </source>
</reference>
<keyword evidence="2" id="KW-1185">Reference proteome</keyword>
<evidence type="ECO:0000313" key="2">
    <source>
        <dbReference type="Proteomes" id="UP000018888"/>
    </source>
</evidence>
<proteinExistence type="predicted"/>
<comment type="caution">
    <text evidence="1">The sequence shown here is derived from an EMBL/GenBank/DDBJ whole genome shotgun (WGS) entry which is preliminary data.</text>
</comment>
<organism evidence="1 2">
    <name type="scientific">Rhizophagus irregularis (strain DAOM 181602 / DAOM 197198 / MUCL 43194)</name>
    <name type="common">Arbuscular mycorrhizal fungus</name>
    <name type="synonym">Glomus intraradices</name>
    <dbReference type="NCBI Taxonomy" id="747089"/>
    <lineage>
        <taxon>Eukaryota</taxon>
        <taxon>Fungi</taxon>
        <taxon>Fungi incertae sedis</taxon>
        <taxon>Mucoromycota</taxon>
        <taxon>Glomeromycotina</taxon>
        <taxon>Glomeromycetes</taxon>
        <taxon>Glomerales</taxon>
        <taxon>Glomeraceae</taxon>
        <taxon>Rhizophagus</taxon>
    </lineage>
</organism>